<accession>A0A7W3QSI8</accession>
<comment type="caution">
    <text evidence="1">The sequence shown here is derived from an EMBL/GenBank/DDBJ whole genome shotgun (WGS) entry which is preliminary data.</text>
</comment>
<proteinExistence type="predicted"/>
<gene>
    <name evidence="1" type="ORF">HNR61_009367</name>
</gene>
<dbReference type="RefSeq" id="WP_182849473.1">
    <property type="nucleotide sequence ID" value="NZ_BAAALP010000089.1"/>
</dbReference>
<protein>
    <submittedName>
        <fullName evidence="1">Uncharacterized protein</fullName>
    </submittedName>
</protein>
<keyword evidence="2" id="KW-1185">Reference proteome</keyword>
<organism evidence="1 2">
    <name type="scientific">Actinomadura namibiensis</name>
    <dbReference type="NCBI Taxonomy" id="182080"/>
    <lineage>
        <taxon>Bacteria</taxon>
        <taxon>Bacillati</taxon>
        <taxon>Actinomycetota</taxon>
        <taxon>Actinomycetes</taxon>
        <taxon>Streptosporangiales</taxon>
        <taxon>Thermomonosporaceae</taxon>
        <taxon>Actinomadura</taxon>
    </lineage>
</organism>
<evidence type="ECO:0000313" key="1">
    <source>
        <dbReference type="EMBL" id="MBA8957672.1"/>
    </source>
</evidence>
<dbReference type="EMBL" id="JACJIA010000028">
    <property type="protein sequence ID" value="MBA8957672.1"/>
    <property type="molecule type" value="Genomic_DNA"/>
</dbReference>
<dbReference type="AlphaFoldDB" id="A0A7W3QSI8"/>
<reference evidence="1 2" key="1">
    <citation type="submission" date="2020-08" db="EMBL/GenBank/DDBJ databases">
        <title>Genomic Encyclopedia of Type Strains, Phase IV (KMG-IV): sequencing the most valuable type-strain genomes for metagenomic binning, comparative biology and taxonomic classification.</title>
        <authorList>
            <person name="Goeker M."/>
        </authorList>
    </citation>
    <scope>NUCLEOTIDE SEQUENCE [LARGE SCALE GENOMIC DNA]</scope>
    <source>
        <strain evidence="1 2">DSM 44197</strain>
    </source>
</reference>
<name>A0A7W3QSI8_ACTNM</name>
<sequence>MSEILQLLDATVRAAVAEDQAFSDLMPRLMHESQQAPPAVLTMGMTRLGEGIAAAPPNLGCWLAIIAGAWAENGAATFGVDEPVLRALLAVAETSAAFEEAWRSASGAPVPSPVEGAPSQEIVNTVSPYLPDPVGAMLSWFAMEKFALSANTMLSRSPRLRASVTDRDGKAALVGRLAEHCHQMGWVASLLRVLEDERLLVLDRATGRGWTVTIGGIGDNFQLHVLLGGVLLGRSYGMPGDPYPPEVIAWFTDADAPDDPPIIESPWGLHDAHGERVYNEGAPADIPAVAGTRVLVLDPPPYRHTFKAGRKHPMLPGSLTLDGLHLPEDLTGWWPHVKPAAG</sequence>
<dbReference type="Proteomes" id="UP000572680">
    <property type="component" value="Unassembled WGS sequence"/>
</dbReference>
<evidence type="ECO:0000313" key="2">
    <source>
        <dbReference type="Proteomes" id="UP000572680"/>
    </source>
</evidence>